<name>A0A0F9DW44_9ZZZZ</name>
<accession>A0A0F9DW44</accession>
<evidence type="ECO:0000313" key="1">
    <source>
        <dbReference type="EMBL" id="KKL65974.1"/>
    </source>
</evidence>
<proteinExistence type="predicted"/>
<comment type="caution">
    <text evidence="1">The sequence shown here is derived from an EMBL/GenBank/DDBJ whole genome shotgun (WGS) entry which is preliminary data.</text>
</comment>
<gene>
    <name evidence="1" type="ORF">LCGC14_2149630</name>
</gene>
<reference evidence="1" key="1">
    <citation type="journal article" date="2015" name="Nature">
        <title>Complex archaea that bridge the gap between prokaryotes and eukaryotes.</title>
        <authorList>
            <person name="Spang A."/>
            <person name="Saw J.H."/>
            <person name="Jorgensen S.L."/>
            <person name="Zaremba-Niedzwiedzka K."/>
            <person name="Martijn J."/>
            <person name="Lind A.E."/>
            <person name="van Eijk R."/>
            <person name="Schleper C."/>
            <person name="Guy L."/>
            <person name="Ettema T.J."/>
        </authorList>
    </citation>
    <scope>NUCLEOTIDE SEQUENCE</scope>
</reference>
<organism evidence="1">
    <name type="scientific">marine sediment metagenome</name>
    <dbReference type="NCBI Taxonomy" id="412755"/>
    <lineage>
        <taxon>unclassified sequences</taxon>
        <taxon>metagenomes</taxon>
        <taxon>ecological metagenomes</taxon>
    </lineage>
</organism>
<dbReference type="AlphaFoldDB" id="A0A0F9DW44"/>
<protein>
    <submittedName>
        <fullName evidence="1">Uncharacterized protein</fullName>
    </submittedName>
</protein>
<sequence>MKREPIDLSNTEYIPIEEVPIRAMLERKWLTFFGSLTEGKAALLKYNNRQRVHQVRATILYSAGYHKLRGLIKTRVMHGTPEIHGTDDWVLYVWKITPLGE</sequence>
<dbReference type="EMBL" id="LAZR01027357">
    <property type="protein sequence ID" value="KKL65974.1"/>
    <property type="molecule type" value="Genomic_DNA"/>
</dbReference>